<dbReference type="Gene3D" id="1.10.10.2320">
    <property type="match status" value="1"/>
</dbReference>
<evidence type="ECO:0000256" key="15">
    <source>
        <dbReference type="ARBA" id="ARBA00030612"/>
    </source>
</evidence>
<dbReference type="Pfam" id="PF18553">
    <property type="entry name" value="PheRS_DBD3"/>
    <property type="match status" value="1"/>
</dbReference>
<evidence type="ECO:0000256" key="6">
    <source>
        <dbReference type="ARBA" id="ARBA00022553"/>
    </source>
</evidence>
<comment type="subcellular location">
    <subcellularLocation>
        <location evidence="1">Cytoplasm</location>
    </subcellularLocation>
</comment>
<protein>
    <recommendedName>
        <fullName evidence="4">Phenylalanine--tRNA ligase alpha subunit</fullName>
        <ecNumber evidence="3">6.1.1.20</ecNumber>
    </recommendedName>
    <alternativeName>
        <fullName evidence="15">Phenylalanyl-tRNA synthetase alpha subunit</fullName>
    </alternativeName>
</protein>
<evidence type="ECO:0000256" key="14">
    <source>
        <dbReference type="ARBA" id="ARBA00023146"/>
    </source>
</evidence>
<dbReference type="GO" id="GO:0007130">
    <property type="term" value="P:synaptonemal complex assembly"/>
    <property type="evidence" value="ECO:0007669"/>
    <property type="project" value="InterPro"/>
</dbReference>
<evidence type="ECO:0000256" key="9">
    <source>
        <dbReference type="ARBA" id="ARBA00022741"/>
    </source>
</evidence>
<reference evidence="20" key="3">
    <citation type="submission" date="2025-09" db="UniProtKB">
        <authorList>
            <consortium name="Ensembl"/>
        </authorList>
    </citation>
    <scope>IDENTIFICATION</scope>
</reference>
<evidence type="ECO:0000256" key="16">
    <source>
        <dbReference type="ARBA" id="ARBA00052760"/>
    </source>
</evidence>
<evidence type="ECO:0000256" key="5">
    <source>
        <dbReference type="ARBA" id="ARBA00022490"/>
    </source>
</evidence>
<keyword evidence="9" id="KW-0547">Nucleotide-binding</keyword>
<dbReference type="Gene3D" id="1.10.10.2330">
    <property type="match status" value="1"/>
</dbReference>
<comment type="catalytic activity">
    <reaction evidence="16">
        <text>tRNA(Phe) + L-phenylalanine + ATP = L-phenylalanyl-tRNA(Phe) + AMP + diphosphate + H(+)</text>
        <dbReference type="Rhea" id="RHEA:19413"/>
        <dbReference type="Rhea" id="RHEA-COMP:9668"/>
        <dbReference type="Rhea" id="RHEA-COMP:9699"/>
        <dbReference type="ChEBI" id="CHEBI:15378"/>
        <dbReference type="ChEBI" id="CHEBI:30616"/>
        <dbReference type="ChEBI" id="CHEBI:33019"/>
        <dbReference type="ChEBI" id="CHEBI:58095"/>
        <dbReference type="ChEBI" id="CHEBI:78442"/>
        <dbReference type="ChEBI" id="CHEBI:78531"/>
        <dbReference type="ChEBI" id="CHEBI:456215"/>
        <dbReference type="EC" id="6.1.1.20"/>
    </reaction>
    <physiologicalReaction direction="left-to-right" evidence="16">
        <dbReference type="Rhea" id="RHEA:19414"/>
    </physiologicalReaction>
</comment>
<dbReference type="InterPro" id="IPR034609">
    <property type="entry name" value="Syce2"/>
</dbReference>
<evidence type="ECO:0000256" key="1">
    <source>
        <dbReference type="ARBA" id="ARBA00004496"/>
    </source>
</evidence>
<evidence type="ECO:0000313" key="20">
    <source>
        <dbReference type="Ensembl" id="ENSMFAP00000022729.2"/>
    </source>
</evidence>
<evidence type="ECO:0000256" key="2">
    <source>
        <dbReference type="ARBA" id="ARBA00006703"/>
    </source>
</evidence>
<dbReference type="GO" id="GO:0009328">
    <property type="term" value="C:phenylalanine-tRNA ligase complex"/>
    <property type="evidence" value="ECO:0007669"/>
    <property type="project" value="Ensembl"/>
</dbReference>
<keyword evidence="8" id="KW-0479">Metal-binding</keyword>
<keyword evidence="11" id="KW-0460">Magnesium</keyword>
<gene>
    <name evidence="20" type="primary">FARSA</name>
</gene>
<dbReference type="VEuPathDB" id="HostDB:ENSMFAG00000043055"/>
<dbReference type="GO" id="GO:0000801">
    <property type="term" value="C:central element"/>
    <property type="evidence" value="ECO:0007669"/>
    <property type="project" value="InterPro"/>
</dbReference>
<dbReference type="NCBIfam" id="TIGR00468">
    <property type="entry name" value="pheS"/>
    <property type="match status" value="1"/>
</dbReference>
<dbReference type="InterPro" id="IPR002319">
    <property type="entry name" value="Phenylalanyl-tRNA_Synthase"/>
</dbReference>
<dbReference type="GeneTree" id="ENSGT00390000006387"/>
<dbReference type="InterPro" id="IPR045864">
    <property type="entry name" value="aa-tRNA-synth_II/BPL/LPL"/>
</dbReference>
<dbReference type="Pfam" id="PF01409">
    <property type="entry name" value="tRNA-synt_2d"/>
    <property type="match status" value="1"/>
</dbReference>
<evidence type="ECO:0000256" key="17">
    <source>
        <dbReference type="ARBA" id="ARBA00066021"/>
    </source>
</evidence>
<dbReference type="GO" id="GO:0051290">
    <property type="term" value="P:protein heterotetramerization"/>
    <property type="evidence" value="ECO:0007669"/>
    <property type="project" value="Ensembl"/>
</dbReference>
<dbReference type="InterPro" id="IPR004529">
    <property type="entry name" value="Phe-tRNA-synth_IIc_asu"/>
</dbReference>
<keyword evidence="7" id="KW-0436">Ligase</keyword>
<comment type="subunit">
    <text evidence="17">Heterotetramer; dimer of two heterodimers formed by FARSA and FARSB.</text>
</comment>
<evidence type="ECO:0000259" key="19">
    <source>
        <dbReference type="PROSITE" id="PS50862"/>
    </source>
</evidence>
<dbReference type="SUPFAM" id="SSF55681">
    <property type="entry name" value="Class II aaRS and biotin synthetases"/>
    <property type="match status" value="1"/>
</dbReference>
<keyword evidence="10" id="KW-0067">ATP-binding</keyword>
<dbReference type="FunFam" id="3.30.1370.240:FF:000002">
    <property type="entry name" value="phenylalanine--tRNA ligase alpha subunit"/>
    <property type="match status" value="1"/>
</dbReference>
<dbReference type="CDD" id="cd00496">
    <property type="entry name" value="PheRS_alpha_core"/>
    <property type="match status" value="1"/>
</dbReference>
<dbReference type="FunFam" id="1.10.10.2330:FF:000001">
    <property type="entry name" value="phenylalanine--tRNA ligase alpha subunit"/>
    <property type="match status" value="1"/>
</dbReference>
<evidence type="ECO:0000256" key="13">
    <source>
        <dbReference type="ARBA" id="ARBA00022990"/>
    </source>
</evidence>
<dbReference type="SUPFAM" id="SSF46785">
    <property type="entry name" value="Winged helix' DNA-binding domain"/>
    <property type="match status" value="1"/>
</dbReference>
<sequence length="756" mass="85427">MEPGWRWELSAVHHLRLRRHTQDDDTLSPALRLDTFKMAMHSPDSGSGGSGPGQDTLSTLEAAMADGPVAELLLRRLEASDGGLDSAELAAELGMEHQAVVGAVKSLQALGEVIEAELRSTKRWELTAEGEEIAREGSHEARVFRSIPPEGLAQSELMRLPSGKVGFSKAMSNKWIRVDKSAADGPRVFRVVDSMEDEVQRRLQLVQGGQAEKLGEKERSELRKRKLLAEVTLKTYWVSKGSAFSTSISKQETELSPEMISSGSWRDRPFKPYNFLAHGVLPDSGHLHPLLKVRSQFRQIFLEMGFTEMPTDNFIESSFWNFDALFQPQQHPARDQHDTFFLRDPAEALQLPMDYVQRVKRTHSQGGYGSQGYKYTWKLDEARKNLLRTHTTSASARALYRLAQKKPFTPVKYFSIDRVFRNETLDATHLAEFHQIEGVVADHGLTLGHLMGILREFFTKLGITQLRFKPAYNPYTEPSMEVFSYHQGLKKWVEVGNSGVFRPEMLLPMGLPENVSVIAWGLSLERPTMIKYGINNIRDLVGHKVDVPHVKCKDQEPQPLGESKEHQQWEENCKEEAGGGPASASCQLTVLEGKSGLYFSSLDSSIDILQKRAQELIENINESRQKDHALMTNFRNSLKTKVSDLTEKLEERIYQIYNDHNKIIQEKLQEFTQKMAKISHLETELKQVCHSVETVYKDLCLQPESLRLRRGPDHSRGKSPPRPSDSQPPDVFVSSVAETTSQATASEEQTHRDGEC</sequence>
<dbReference type="Ensembl" id="ENSMFAT00000030859.2">
    <property type="protein sequence ID" value="ENSMFAP00000022729.2"/>
    <property type="gene ID" value="ENSMFAG00000030595.2"/>
</dbReference>
<dbReference type="FunFam" id="3.30.930.10:FF:000036">
    <property type="entry name" value="phenylalanine--tRNA ligase alpha subunit"/>
    <property type="match status" value="1"/>
</dbReference>
<dbReference type="InterPro" id="IPR040725">
    <property type="entry name" value="PheRS_DBD3"/>
</dbReference>
<dbReference type="Bgee" id="ENSMFAG00000030595">
    <property type="expression patterns" value="Expressed in skeletal muscle tissue and 13 other cell types or tissues"/>
</dbReference>
<feature type="region of interest" description="Disordered" evidence="18">
    <location>
        <begin position="707"/>
        <end position="756"/>
    </location>
</feature>
<dbReference type="PROSITE" id="PS50862">
    <property type="entry name" value="AA_TRNA_LIGASE_II"/>
    <property type="match status" value="1"/>
</dbReference>
<evidence type="ECO:0000256" key="10">
    <source>
        <dbReference type="ARBA" id="ARBA00022840"/>
    </source>
</evidence>
<keyword evidence="6" id="KW-0597">Phosphoprotein</keyword>
<feature type="compositionally biased region" description="Basic and acidic residues" evidence="18">
    <location>
        <begin position="707"/>
        <end position="716"/>
    </location>
</feature>
<dbReference type="PANTHER" id="PTHR28398">
    <property type="entry name" value="SYNAPTONEMAL COMPLEX CENTRAL ELEMENT PROTEIN 2"/>
    <property type="match status" value="1"/>
</dbReference>
<dbReference type="Gene3D" id="3.30.930.10">
    <property type="entry name" value="Bira Bifunctional Protein, Domain 2"/>
    <property type="match status" value="1"/>
</dbReference>
<dbReference type="AlphaFoldDB" id="A0A2K5VDC9"/>
<organism evidence="20 21">
    <name type="scientific">Macaca fascicularis</name>
    <name type="common">Crab-eating macaque</name>
    <name type="synonym">Cynomolgus monkey</name>
    <dbReference type="NCBI Taxonomy" id="9541"/>
    <lineage>
        <taxon>Eukaryota</taxon>
        <taxon>Metazoa</taxon>
        <taxon>Chordata</taxon>
        <taxon>Craniata</taxon>
        <taxon>Vertebrata</taxon>
        <taxon>Euteleostomi</taxon>
        <taxon>Mammalia</taxon>
        <taxon>Eutheria</taxon>
        <taxon>Euarchontoglires</taxon>
        <taxon>Primates</taxon>
        <taxon>Haplorrhini</taxon>
        <taxon>Catarrhini</taxon>
        <taxon>Cercopithecidae</taxon>
        <taxon>Cercopithecinae</taxon>
        <taxon>Macaca</taxon>
    </lineage>
</organism>
<evidence type="ECO:0000256" key="4">
    <source>
        <dbReference type="ARBA" id="ARBA00015409"/>
    </source>
</evidence>
<dbReference type="Pfam" id="PF18552">
    <property type="entry name" value="PheRS_DBD1"/>
    <property type="match status" value="1"/>
</dbReference>
<dbReference type="STRING" id="9541.ENSMFAP00000022729"/>
<keyword evidence="21" id="KW-1185">Reference proteome</keyword>
<dbReference type="Pfam" id="PF18554">
    <property type="entry name" value="PheRS_DBD2"/>
    <property type="match status" value="1"/>
</dbReference>
<proteinExistence type="inferred from homology"/>
<dbReference type="Proteomes" id="UP000233100">
    <property type="component" value="Chromosome 19"/>
</dbReference>
<dbReference type="NCBIfam" id="NF003210">
    <property type="entry name" value="PRK04172.1"/>
    <property type="match status" value="1"/>
</dbReference>
<name>A0A2K5VDC9_MACFA</name>
<keyword evidence="5" id="KW-0963">Cytoplasm</keyword>
<evidence type="ECO:0000256" key="12">
    <source>
        <dbReference type="ARBA" id="ARBA00022917"/>
    </source>
</evidence>
<evidence type="ECO:0000256" key="18">
    <source>
        <dbReference type="SAM" id="MobiDB-lite"/>
    </source>
</evidence>
<evidence type="ECO:0000313" key="21">
    <source>
        <dbReference type="Proteomes" id="UP000233100"/>
    </source>
</evidence>
<accession>A0A2K5VDC9</accession>
<dbReference type="GO" id="GO:0006432">
    <property type="term" value="P:phenylalanyl-tRNA aminoacylation"/>
    <property type="evidence" value="ECO:0007669"/>
    <property type="project" value="Ensembl"/>
</dbReference>
<comment type="similarity">
    <text evidence="2">Belongs to the class-II aminoacyl-tRNA synthetase family. Phe-tRNA synthetase alpha subunit type 2 subfamily.</text>
</comment>
<keyword evidence="12" id="KW-0648">Protein biosynthesis</keyword>
<dbReference type="InterPro" id="IPR040724">
    <property type="entry name" value="PheRS_DBD1"/>
</dbReference>
<dbReference type="GO" id="GO:0005524">
    <property type="term" value="F:ATP binding"/>
    <property type="evidence" value="ECO:0007669"/>
    <property type="project" value="UniProtKB-KW"/>
</dbReference>
<feature type="domain" description="Aminoacyl-transfer RNA synthetases class-II family profile" evidence="19">
    <location>
        <begin position="292"/>
        <end position="548"/>
    </location>
</feature>
<dbReference type="GO" id="GO:0046872">
    <property type="term" value="F:metal ion binding"/>
    <property type="evidence" value="ECO:0007669"/>
    <property type="project" value="UniProtKB-KW"/>
</dbReference>
<evidence type="ECO:0000256" key="3">
    <source>
        <dbReference type="ARBA" id="ARBA00012814"/>
    </source>
</evidence>
<dbReference type="InterPro" id="IPR036390">
    <property type="entry name" value="WH_DNA-bd_sf"/>
</dbReference>
<dbReference type="PANTHER" id="PTHR28398:SF1">
    <property type="entry name" value="SYNAPTONEMAL COMPLEX CENTRAL ELEMENT PROTEIN 2"/>
    <property type="match status" value="1"/>
</dbReference>
<keyword evidence="14" id="KW-0030">Aminoacyl-tRNA synthetase</keyword>
<dbReference type="GO" id="GO:0000049">
    <property type="term" value="F:tRNA binding"/>
    <property type="evidence" value="ECO:0007669"/>
    <property type="project" value="InterPro"/>
</dbReference>
<feature type="compositionally biased region" description="Polar residues" evidence="18">
    <location>
        <begin position="736"/>
        <end position="747"/>
    </location>
</feature>
<reference evidence="20" key="2">
    <citation type="submission" date="2025-08" db="UniProtKB">
        <authorList>
            <consortium name="Ensembl"/>
        </authorList>
    </citation>
    <scope>IDENTIFICATION</scope>
</reference>
<dbReference type="InterPro" id="IPR040586">
    <property type="entry name" value="PheRS_DBD2"/>
</dbReference>
<evidence type="ECO:0000256" key="8">
    <source>
        <dbReference type="ARBA" id="ARBA00022723"/>
    </source>
</evidence>
<evidence type="ECO:0000256" key="11">
    <source>
        <dbReference type="ARBA" id="ARBA00022842"/>
    </source>
</evidence>
<evidence type="ECO:0000256" key="7">
    <source>
        <dbReference type="ARBA" id="ARBA00022598"/>
    </source>
</evidence>
<dbReference type="FunFam" id="1.10.10.2320:FF:000001">
    <property type="entry name" value="phenylalanine--tRNA ligase alpha subunit"/>
    <property type="match status" value="1"/>
</dbReference>
<dbReference type="EC" id="6.1.1.20" evidence="3"/>
<keyword evidence="13" id="KW-0007">Acetylation</keyword>
<dbReference type="InterPro" id="IPR006195">
    <property type="entry name" value="aa-tRNA-synth_II"/>
</dbReference>
<dbReference type="Gene3D" id="3.30.1370.240">
    <property type="match status" value="1"/>
</dbReference>
<reference evidence="20 21" key="1">
    <citation type="submission" date="2013-03" db="EMBL/GenBank/DDBJ databases">
        <authorList>
            <person name="Warren W."/>
            <person name="Wilson R.K."/>
        </authorList>
    </citation>
    <scope>NUCLEOTIDE SEQUENCE</scope>
</reference>
<dbReference type="GO" id="GO:0004826">
    <property type="term" value="F:phenylalanine-tRNA ligase activity"/>
    <property type="evidence" value="ECO:0007669"/>
    <property type="project" value="UniProtKB-EC"/>
</dbReference>